<keyword evidence="6" id="KW-1185">Reference proteome</keyword>
<dbReference type="InterPro" id="IPR029063">
    <property type="entry name" value="SAM-dependent_MTases_sf"/>
</dbReference>
<evidence type="ECO:0000313" key="5">
    <source>
        <dbReference type="EMBL" id="MBD7910050.1"/>
    </source>
</evidence>
<dbReference type="RefSeq" id="WP_191767552.1">
    <property type="nucleotide sequence ID" value="NZ_JACSRA010000002.1"/>
</dbReference>
<protein>
    <submittedName>
        <fullName evidence="5">Class I SAM-dependent RNA methyltransferase</fullName>
    </submittedName>
</protein>
<dbReference type="PROSITE" id="PS51165">
    <property type="entry name" value="THUMP"/>
    <property type="match status" value="1"/>
</dbReference>
<evidence type="ECO:0000259" key="4">
    <source>
        <dbReference type="PROSITE" id="PS51165"/>
    </source>
</evidence>
<dbReference type="PROSITE" id="PS00092">
    <property type="entry name" value="N6_MTASE"/>
    <property type="match status" value="1"/>
</dbReference>
<evidence type="ECO:0000256" key="3">
    <source>
        <dbReference type="PROSITE-ProRule" id="PRU00529"/>
    </source>
</evidence>
<dbReference type="Pfam" id="PF22020">
    <property type="entry name" value="RlmL_1st"/>
    <property type="match status" value="1"/>
</dbReference>
<keyword evidence="1 5" id="KW-0489">Methyltransferase</keyword>
<reference evidence="5 6" key="1">
    <citation type="submission" date="2020-08" db="EMBL/GenBank/DDBJ databases">
        <title>A Genomic Blueprint of the Chicken Gut Microbiome.</title>
        <authorList>
            <person name="Gilroy R."/>
            <person name="Ravi A."/>
            <person name="Getino M."/>
            <person name="Pursley I."/>
            <person name="Horton D.L."/>
            <person name="Alikhan N.-F."/>
            <person name="Baker D."/>
            <person name="Gharbi K."/>
            <person name="Hall N."/>
            <person name="Watson M."/>
            <person name="Adriaenssens E.M."/>
            <person name="Foster-Nyarko E."/>
            <person name="Jarju S."/>
            <person name="Secka A."/>
            <person name="Antonio M."/>
            <person name="Oren A."/>
            <person name="Chaudhuri R."/>
            <person name="La Ragione R.M."/>
            <person name="Hildebrand F."/>
            <person name="Pallen M.J."/>
        </authorList>
    </citation>
    <scope>NUCLEOTIDE SEQUENCE [LARGE SCALE GENOMIC DNA]</scope>
    <source>
        <strain evidence="5 6">Sa3CVN1</strain>
    </source>
</reference>
<evidence type="ECO:0000313" key="6">
    <source>
        <dbReference type="Proteomes" id="UP000627781"/>
    </source>
</evidence>
<dbReference type="InterPro" id="IPR004114">
    <property type="entry name" value="THUMP_dom"/>
</dbReference>
<dbReference type="Gene3D" id="3.40.50.150">
    <property type="entry name" value="Vaccinia Virus protein VP39"/>
    <property type="match status" value="1"/>
</dbReference>
<dbReference type="PANTHER" id="PTHR47313:SF1">
    <property type="entry name" value="RIBOSOMAL RNA LARGE SUBUNIT METHYLTRANSFERASE K_L"/>
    <property type="match status" value="1"/>
</dbReference>
<dbReference type="CDD" id="cd11715">
    <property type="entry name" value="THUMP_AdoMetMT"/>
    <property type="match status" value="1"/>
</dbReference>
<dbReference type="SMART" id="SM00981">
    <property type="entry name" value="THUMP"/>
    <property type="match status" value="1"/>
</dbReference>
<dbReference type="EMBL" id="JACSRA010000002">
    <property type="protein sequence ID" value="MBD7910050.1"/>
    <property type="molecule type" value="Genomic_DNA"/>
</dbReference>
<evidence type="ECO:0000256" key="1">
    <source>
        <dbReference type="ARBA" id="ARBA00022603"/>
    </source>
</evidence>
<dbReference type="GO" id="GO:0032259">
    <property type="term" value="P:methylation"/>
    <property type="evidence" value="ECO:0007669"/>
    <property type="project" value="UniProtKB-KW"/>
</dbReference>
<evidence type="ECO:0000256" key="2">
    <source>
        <dbReference type="ARBA" id="ARBA00022679"/>
    </source>
</evidence>
<dbReference type="Proteomes" id="UP000627781">
    <property type="component" value="Unassembled WGS sequence"/>
</dbReference>
<proteinExistence type="predicted"/>
<gene>
    <name evidence="5" type="ORF">H9661_01660</name>
</gene>
<feature type="domain" description="THUMP" evidence="4">
    <location>
        <begin position="44"/>
        <end position="154"/>
    </location>
</feature>
<dbReference type="Pfam" id="PF01170">
    <property type="entry name" value="UPF0020"/>
    <property type="match status" value="1"/>
</dbReference>
<accession>A0ABR8PPH1</accession>
<keyword evidence="2" id="KW-0808">Transferase</keyword>
<comment type="caution">
    <text evidence="5">The sequence shown here is derived from an EMBL/GenBank/DDBJ whole genome shotgun (WGS) entry which is preliminary data.</text>
</comment>
<dbReference type="InterPro" id="IPR054170">
    <property type="entry name" value="RlmL_1st"/>
</dbReference>
<dbReference type="SUPFAM" id="SSF53335">
    <property type="entry name" value="S-adenosyl-L-methionine-dependent methyltransferases"/>
    <property type="match status" value="1"/>
</dbReference>
<dbReference type="PANTHER" id="PTHR47313">
    <property type="entry name" value="RIBOSOMAL RNA LARGE SUBUNIT METHYLTRANSFERASE K/L"/>
    <property type="match status" value="1"/>
</dbReference>
<dbReference type="GO" id="GO:0008168">
    <property type="term" value="F:methyltransferase activity"/>
    <property type="evidence" value="ECO:0007669"/>
    <property type="project" value="UniProtKB-KW"/>
</dbReference>
<dbReference type="InterPro" id="IPR000241">
    <property type="entry name" value="RlmKL-like_Mtase"/>
</dbReference>
<keyword evidence="3" id="KW-0694">RNA-binding</keyword>
<dbReference type="Pfam" id="PF02926">
    <property type="entry name" value="THUMP"/>
    <property type="match status" value="1"/>
</dbReference>
<sequence length="389" mass="44549">MDYNLIATTTFGLEGITAKELKTLGYDDVKTETSKVFFSGDEMDIAIANIHLRTADRILIKMAEFEARSFEELFQGTKKVNWGKIIPINGKMHVIGKSIKSTLHSVPDCQSIVKKAIITSMSEVYGGSEFKEDGPVYKIEVAILKDKVTLTIDTSGSGLHKRGYRENSGAAPLKETLAAAMVLLSRWQESYELIDPFCGSGTILVEAAMIMQNIAPGIMRDFVCETWPSMPDYIFKQVREGAKRAEKNKEIKLIGYDNDTWVLRTAQNNAYKAGVSDYIEFQHRDFREFSHRKKNGFIITNPPYGERLSEKSEVEKLYKIFGDYKNKYENWEFNILTSYEGFEKPFGRKSTKNRKFYNGKLKCYYYQYMDNKEIKGQGDTVIQEMIRNS</sequence>
<dbReference type="InterPro" id="IPR002052">
    <property type="entry name" value="DNA_methylase_N6_adenine_CS"/>
</dbReference>
<name>A0ABR8PPH1_9CLOT</name>
<dbReference type="Gene3D" id="3.30.2130.30">
    <property type="match status" value="1"/>
</dbReference>
<organism evidence="5 6">
    <name type="scientific">Clostridium cibarium</name>
    <dbReference type="NCBI Taxonomy" id="2762247"/>
    <lineage>
        <taxon>Bacteria</taxon>
        <taxon>Bacillati</taxon>
        <taxon>Bacillota</taxon>
        <taxon>Clostridia</taxon>
        <taxon>Eubacteriales</taxon>
        <taxon>Clostridiaceae</taxon>
        <taxon>Clostridium</taxon>
    </lineage>
</organism>